<feature type="transmembrane region" description="Helical" evidence="2">
    <location>
        <begin position="60"/>
        <end position="80"/>
    </location>
</feature>
<evidence type="ECO:0008006" key="4">
    <source>
        <dbReference type="Google" id="ProtNLM"/>
    </source>
</evidence>
<keyword evidence="2" id="KW-0472">Membrane</keyword>
<proteinExistence type="predicted"/>
<evidence type="ECO:0000313" key="3">
    <source>
        <dbReference type="EMBL" id="VYT82004.1"/>
    </source>
</evidence>
<gene>
    <name evidence="3" type="ORF">VRLFYP33_00079</name>
</gene>
<dbReference type="EMBL" id="CACRUX010000017">
    <property type="protein sequence ID" value="VYT82004.1"/>
    <property type="molecule type" value="Genomic_DNA"/>
</dbReference>
<evidence type="ECO:0000256" key="1">
    <source>
        <dbReference type="SAM" id="MobiDB-lite"/>
    </source>
</evidence>
<evidence type="ECO:0000256" key="2">
    <source>
        <dbReference type="SAM" id="Phobius"/>
    </source>
</evidence>
<keyword evidence="2" id="KW-1133">Transmembrane helix</keyword>
<feature type="compositionally biased region" description="Polar residues" evidence="1">
    <location>
        <begin position="95"/>
        <end position="123"/>
    </location>
</feature>
<keyword evidence="2" id="KW-0812">Transmembrane</keyword>
<sequence>MNKTGDNMEKRIRSVKTWLDKAEQAYADDSATKGQLQLMLAQAEMQHLNEKRAPALWQRLGYWSIAVGLALLVGGGYYAWQHQGDVKNTAPVMEEQSQPMSETPHSNMPAVSQTPTNSVDAPNSTTNTTGGTVNASAETATADTNQNVEAVTTQADNAVATPQATEEAVQTATPESQTSESVAAPVISTTQIQEAVREGGRSLRGQEQ</sequence>
<organism evidence="3">
    <name type="scientific">Veillonella ratti</name>
    <dbReference type="NCBI Taxonomy" id="103892"/>
    <lineage>
        <taxon>Bacteria</taxon>
        <taxon>Bacillati</taxon>
        <taxon>Bacillota</taxon>
        <taxon>Negativicutes</taxon>
        <taxon>Veillonellales</taxon>
        <taxon>Veillonellaceae</taxon>
        <taxon>Veillonella</taxon>
    </lineage>
</organism>
<feature type="region of interest" description="Disordered" evidence="1">
    <location>
        <begin position="94"/>
        <end position="132"/>
    </location>
</feature>
<reference evidence="3" key="1">
    <citation type="submission" date="2019-11" db="EMBL/GenBank/DDBJ databases">
        <authorList>
            <person name="Feng L."/>
        </authorList>
    </citation>
    <scope>NUCLEOTIDE SEQUENCE</scope>
    <source>
        <strain evidence="3">VrattiLFYP33</strain>
    </source>
</reference>
<dbReference type="AlphaFoldDB" id="A0A6N2ZRJ2"/>
<name>A0A6N2ZRJ2_9FIRM</name>
<accession>A0A6N2ZRJ2</accession>
<feature type="region of interest" description="Disordered" evidence="1">
    <location>
        <begin position="159"/>
        <end position="185"/>
    </location>
</feature>
<dbReference type="RefSeq" id="WP_021840876.1">
    <property type="nucleotide sequence ID" value="NZ_CACRUX010000017.1"/>
</dbReference>
<protein>
    <recommendedName>
        <fullName evidence="4">Preprotein translocase subunit SecG</fullName>
    </recommendedName>
</protein>